<proteinExistence type="predicted"/>
<gene>
    <name evidence="3" type="ORF">AZE42_13717</name>
</gene>
<sequence>MSLTFESGDALPMCTYRRTSELVLDHIWCVFIGYPQGYKGWKFYNPTSKKTVIAERADFDERYFPLSKCPSSPSVVLLNPAAETTPAVIAPPIPRQSTSAPKPSSTPYYVPPDSDDDDDDESLDHGGEIVPTVAAVAPAPAPAPPSPPARPPSPVAPPRAASPIGILESG</sequence>
<feature type="region of interest" description="Disordered" evidence="1">
    <location>
        <begin position="86"/>
        <end position="170"/>
    </location>
</feature>
<organism evidence="3 4">
    <name type="scientific">Rhizopogon vesiculosus</name>
    <dbReference type="NCBI Taxonomy" id="180088"/>
    <lineage>
        <taxon>Eukaryota</taxon>
        <taxon>Fungi</taxon>
        <taxon>Dikarya</taxon>
        <taxon>Basidiomycota</taxon>
        <taxon>Agaricomycotina</taxon>
        <taxon>Agaricomycetes</taxon>
        <taxon>Agaricomycetidae</taxon>
        <taxon>Boletales</taxon>
        <taxon>Suillineae</taxon>
        <taxon>Rhizopogonaceae</taxon>
        <taxon>Rhizopogon</taxon>
    </lineage>
</organism>
<evidence type="ECO:0000313" key="4">
    <source>
        <dbReference type="Proteomes" id="UP000183567"/>
    </source>
</evidence>
<dbReference type="InterPro" id="IPR057670">
    <property type="entry name" value="SH3_retrovirus"/>
</dbReference>
<feature type="domain" description="Retroviral polymerase SH3-like" evidence="2">
    <location>
        <begin position="28"/>
        <end position="68"/>
    </location>
</feature>
<feature type="compositionally biased region" description="Pro residues" evidence="1">
    <location>
        <begin position="139"/>
        <end position="157"/>
    </location>
</feature>
<evidence type="ECO:0000259" key="2">
    <source>
        <dbReference type="Pfam" id="PF25597"/>
    </source>
</evidence>
<protein>
    <recommendedName>
        <fullName evidence="2">Retroviral polymerase SH3-like domain-containing protein</fullName>
    </recommendedName>
</protein>
<comment type="caution">
    <text evidence="3">The sequence shown here is derived from an EMBL/GenBank/DDBJ whole genome shotgun (WGS) entry which is preliminary data.</text>
</comment>
<keyword evidence="4" id="KW-1185">Reference proteome</keyword>
<dbReference type="AlphaFoldDB" id="A0A1J8R4Z2"/>
<dbReference type="OrthoDB" id="3243429at2759"/>
<feature type="compositionally biased region" description="Low complexity" evidence="1">
    <location>
        <begin position="103"/>
        <end position="112"/>
    </location>
</feature>
<feature type="compositionally biased region" description="Acidic residues" evidence="1">
    <location>
        <begin position="113"/>
        <end position="122"/>
    </location>
</feature>
<name>A0A1J8R4Z2_9AGAM</name>
<reference evidence="3 4" key="1">
    <citation type="submission" date="2016-03" db="EMBL/GenBank/DDBJ databases">
        <title>Comparative genomics of the ectomycorrhizal sister species Rhizopogon vinicolor and Rhizopogon vesiculosus (Basidiomycota: Boletales) reveals a divergence of the mating type B locus.</title>
        <authorList>
            <person name="Mujic A.B."/>
            <person name="Kuo A."/>
            <person name="Tritt A."/>
            <person name="Lipzen A."/>
            <person name="Chen C."/>
            <person name="Johnson J."/>
            <person name="Sharma A."/>
            <person name="Barry K."/>
            <person name="Grigoriev I.V."/>
            <person name="Spatafora J.W."/>
        </authorList>
    </citation>
    <scope>NUCLEOTIDE SEQUENCE [LARGE SCALE GENOMIC DNA]</scope>
    <source>
        <strain evidence="3 4">AM-OR11-056</strain>
    </source>
</reference>
<dbReference type="EMBL" id="LVVM01000436">
    <property type="protein sequence ID" value="OJA20713.1"/>
    <property type="molecule type" value="Genomic_DNA"/>
</dbReference>
<accession>A0A1J8R4Z2</accession>
<dbReference type="Proteomes" id="UP000183567">
    <property type="component" value="Unassembled WGS sequence"/>
</dbReference>
<evidence type="ECO:0000313" key="3">
    <source>
        <dbReference type="EMBL" id="OJA20713.1"/>
    </source>
</evidence>
<dbReference type="STRING" id="180088.A0A1J8R4Z2"/>
<dbReference type="Pfam" id="PF25597">
    <property type="entry name" value="SH3_retrovirus"/>
    <property type="match status" value="1"/>
</dbReference>
<evidence type="ECO:0000256" key="1">
    <source>
        <dbReference type="SAM" id="MobiDB-lite"/>
    </source>
</evidence>